<protein>
    <submittedName>
        <fullName evidence="1">Uncharacterized protein</fullName>
    </submittedName>
</protein>
<comment type="caution">
    <text evidence="1">The sequence shown here is derived from an EMBL/GenBank/DDBJ whole genome shotgun (WGS) entry which is preliminary data.</text>
</comment>
<evidence type="ECO:0000313" key="1">
    <source>
        <dbReference type="EMBL" id="GFO46158.1"/>
    </source>
</evidence>
<keyword evidence="2" id="KW-1185">Reference proteome</keyword>
<evidence type="ECO:0000313" key="2">
    <source>
        <dbReference type="Proteomes" id="UP000735302"/>
    </source>
</evidence>
<proteinExistence type="predicted"/>
<gene>
    <name evidence="1" type="ORF">PoB_007266300</name>
</gene>
<sequence length="128" mass="13685">MLAHADQSRDAPISIKAYITNRRSPSTNENVDGSSIALQRERKLWISTRAPSSYIDGCYLAPAAHVDYVDGVGGTVANDSALRCAGTLLSRVRAPPPMLWPDGGPESLRSPCCGLAIYKNQTDVRVGG</sequence>
<accession>A0AAV4DPA2</accession>
<reference evidence="1 2" key="1">
    <citation type="journal article" date="2021" name="Elife">
        <title>Chloroplast acquisition without the gene transfer in kleptoplastic sea slugs, Plakobranchus ocellatus.</title>
        <authorList>
            <person name="Maeda T."/>
            <person name="Takahashi S."/>
            <person name="Yoshida T."/>
            <person name="Shimamura S."/>
            <person name="Takaki Y."/>
            <person name="Nagai Y."/>
            <person name="Toyoda A."/>
            <person name="Suzuki Y."/>
            <person name="Arimoto A."/>
            <person name="Ishii H."/>
            <person name="Satoh N."/>
            <person name="Nishiyama T."/>
            <person name="Hasebe M."/>
            <person name="Maruyama T."/>
            <person name="Minagawa J."/>
            <person name="Obokata J."/>
            <person name="Shigenobu S."/>
        </authorList>
    </citation>
    <scope>NUCLEOTIDE SEQUENCE [LARGE SCALE GENOMIC DNA]</scope>
</reference>
<dbReference type="Proteomes" id="UP000735302">
    <property type="component" value="Unassembled WGS sequence"/>
</dbReference>
<organism evidence="1 2">
    <name type="scientific">Plakobranchus ocellatus</name>
    <dbReference type="NCBI Taxonomy" id="259542"/>
    <lineage>
        <taxon>Eukaryota</taxon>
        <taxon>Metazoa</taxon>
        <taxon>Spiralia</taxon>
        <taxon>Lophotrochozoa</taxon>
        <taxon>Mollusca</taxon>
        <taxon>Gastropoda</taxon>
        <taxon>Heterobranchia</taxon>
        <taxon>Euthyneura</taxon>
        <taxon>Panpulmonata</taxon>
        <taxon>Sacoglossa</taxon>
        <taxon>Placobranchoidea</taxon>
        <taxon>Plakobranchidae</taxon>
        <taxon>Plakobranchus</taxon>
    </lineage>
</organism>
<name>A0AAV4DPA2_9GAST</name>
<dbReference type="EMBL" id="BLXT01008169">
    <property type="protein sequence ID" value="GFO46158.1"/>
    <property type="molecule type" value="Genomic_DNA"/>
</dbReference>
<dbReference type="AlphaFoldDB" id="A0AAV4DPA2"/>